<keyword evidence="2" id="KW-1185">Reference proteome</keyword>
<organism evidence="1 2">
    <name type="scientific">Plesiomonas shigelloides 302-73</name>
    <dbReference type="NCBI Taxonomy" id="1315976"/>
    <lineage>
        <taxon>Bacteria</taxon>
        <taxon>Pseudomonadati</taxon>
        <taxon>Pseudomonadota</taxon>
        <taxon>Gammaproteobacteria</taxon>
        <taxon>Enterobacterales</taxon>
        <taxon>Enterobacteriaceae</taxon>
        <taxon>Plesiomonas</taxon>
    </lineage>
</organism>
<reference evidence="1 2" key="1">
    <citation type="journal article" date="2013" name="Genome Announc.">
        <title>Genome Sequence of Plesiomonas shigelloides Strain 302-73 (Serotype O1).</title>
        <authorList>
            <person name="Pique N."/>
            <person name="Aquilini E."/>
            <person name="Alioto T."/>
            <person name="Minana-Galbis D."/>
            <person name="Tomas J.M."/>
        </authorList>
    </citation>
    <scope>NUCLEOTIDE SEQUENCE [LARGE SCALE GENOMIC DNA]</scope>
    <source>
        <strain evidence="1 2">302-73</strain>
    </source>
</reference>
<proteinExistence type="predicted"/>
<gene>
    <name evidence="1" type="ORF">PLESHI_10735</name>
</gene>
<name>R8APZ9_PLESH</name>
<sequence length="161" mass="18910">MTTKQIEHALIQAPLRKYYPYPVPRDWLELCLEQQVSGLPDVESVMACFHRYSADRLLYDSPERYPWPHPVMYWIVLDMRTAMKNRNLSESELIQLAKRQLKTWSERVGLGEKIPTPVARITDNRRPPAPVRRFETQTSQMTGLAFRKAIQEKLSKVRANQ</sequence>
<dbReference type="Proteomes" id="UP000014012">
    <property type="component" value="Unassembled WGS sequence"/>
</dbReference>
<evidence type="ECO:0000313" key="2">
    <source>
        <dbReference type="Proteomes" id="UP000014012"/>
    </source>
</evidence>
<dbReference type="GO" id="GO:0006270">
    <property type="term" value="P:DNA replication initiation"/>
    <property type="evidence" value="ECO:0007669"/>
    <property type="project" value="InterPro"/>
</dbReference>
<comment type="caution">
    <text evidence="1">The sequence shown here is derived from an EMBL/GenBank/DDBJ whole genome shotgun (WGS) entry which is preliminary data.</text>
</comment>
<dbReference type="HOGENOM" id="CLU_1642178_0_0_6"/>
<evidence type="ECO:0000313" key="1">
    <source>
        <dbReference type="EMBL" id="EON88405.1"/>
    </source>
</evidence>
<accession>R8APZ9</accession>
<dbReference type="AlphaFoldDB" id="R8APZ9"/>
<dbReference type="PATRIC" id="fig|1315976.3.peg.2007"/>
<dbReference type="Pfam" id="PF06992">
    <property type="entry name" value="Phage_lambda_P"/>
    <property type="match status" value="1"/>
</dbReference>
<dbReference type="InterPro" id="IPR009731">
    <property type="entry name" value="P-like"/>
</dbReference>
<protein>
    <submittedName>
        <fullName evidence="1">DNA replication protein P, putative</fullName>
    </submittedName>
</protein>
<dbReference type="EMBL" id="AQQO01000344">
    <property type="protein sequence ID" value="EON88405.1"/>
    <property type="molecule type" value="Genomic_DNA"/>
</dbReference>